<proteinExistence type="predicted"/>
<organism evidence="1">
    <name type="scientific">Anguilla anguilla</name>
    <name type="common">European freshwater eel</name>
    <name type="synonym">Muraena anguilla</name>
    <dbReference type="NCBI Taxonomy" id="7936"/>
    <lineage>
        <taxon>Eukaryota</taxon>
        <taxon>Metazoa</taxon>
        <taxon>Chordata</taxon>
        <taxon>Craniata</taxon>
        <taxon>Vertebrata</taxon>
        <taxon>Euteleostomi</taxon>
        <taxon>Actinopterygii</taxon>
        <taxon>Neopterygii</taxon>
        <taxon>Teleostei</taxon>
        <taxon>Anguilliformes</taxon>
        <taxon>Anguillidae</taxon>
        <taxon>Anguilla</taxon>
    </lineage>
</organism>
<dbReference type="AlphaFoldDB" id="A0A0E9R1L2"/>
<evidence type="ECO:0000313" key="1">
    <source>
        <dbReference type="EMBL" id="JAH22647.1"/>
    </source>
</evidence>
<name>A0A0E9R1L2_ANGAN</name>
<sequence length="36" mass="4209">MNKPRRIPESSHLFQFFSTKGSCLYAFLSVKKFLCP</sequence>
<accession>A0A0E9R1L2</accession>
<reference evidence="1" key="1">
    <citation type="submission" date="2014-11" db="EMBL/GenBank/DDBJ databases">
        <authorList>
            <person name="Amaro Gonzalez C."/>
        </authorList>
    </citation>
    <scope>NUCLEOTIDE SEQUENCE</scope>
</reference>
<reference evidence="1" key="2">
    <citation type="journal article" date="2015" name="Fish Shellfish Immunol.">
        <title>Early steps in the European eel (Anguilla anguilla)-Vibrio vulnificus interaction in the gills: Role of the RtxA13 toxin.</title>
        <authorList>
            <person name="Callol A."/>
            <person name="Pajuelo D."/>
            <person name="Ebbesson L."/>
            <person name="Teles M."/>
            <person name="MacKenzie S."/>
            <person name="Amaro C."/>
        </authorList>
    </citation>
    <scope>NUCLEOTIDE SEQUENCE</scope>
</reference>
<protein>
    <submittedName>
        <fullName evidence="1">Uncharacterized protein</fullName>
    </submittedName>
</protein>
<dbReference type="EMBL" id="GBXM01085930">
    <property type="protein sequence ID" value="JAH22647.1"/>
    <property type="molecule type" value="Transcribed_RNA"/>
</dbReference>